<feature type="transmembrane region" description="Helical" evidence="1">
    <location>
        <begin position="170"/>
        <end position="192"/>
    </location>
</feature>
<keyword evidence="1" id="KW-0812">Transmembrane</keyword>
<gene>
    <name evidence="2" type="ORF">STRMA_1065</name>
</gene>
<keyword evidence="1" id="KW-1133">Transmembrane helix</keyword>
<sequence length="279" mass="31790">MTKVKGLTGFQLKYIALGAMLLDHIHYFFEYTGKIPLWFAQIGRIAAPLFLFAIIEGFTHTHDRKKYFLKIYGLAVLMGLIRFGFSNILHPLVRGDGFFPQNMMLSSFAILLVALQGLAWIKERRYLKGLTTFLFPIILPFLFMPFYRIFLTSGNQMGLFCLNLLNSTALPLHFSIVDGGTATLIVGIAMYLCRKNIKKEVMAFVIASLIVDLGQIVLAGVPLTVHGLFSSYFEWLEIFAAPLMLMYNGKRGKGSKYLFYVFYPLHIYLLYGLSVLLYR</sequence>
<dbReference type="OrthoDB" id="9781069at2"/>
<feature type="transmembrane region" description="Helical" evidence="1">
    <location>
        <begin position="35"/>
        <end position="55"/>
    </location>
</feature>
<dbReference type="eggNOG" id="ENOG502ZDSD">
    <property type="taxonomic scope" value="Bacteria"/>
</dbReference>
<keyword evidence="3" id="KW-1185">Reference proteome</keyword>
<dbReference type="EMBL" id="AEUW02000001">
    <property type="protein sequence ID" value="EHJ52846.1"/>
    <property type="molecule type" value="Genomic_DNA"/>
</dbReference>
<name>G5JUS5_9STRE</name>
<evidence type="ECO:0000313" key="3">
    <source>
        <dbReference type="Proteomes" id="UP000003573"/>
    </source>
</evidence>
<dbReference type="Pfam" id="PF05857">
    <property type="entry name" value="TraX"/>
    <property type="match status" value="1"/>
</dbReference>
<dbReference type="AlphaFoldDB" id="G5JUS5"/>
<organism evidence="2 3">
    <name type="scientific">Streptococcus macacae NCTC 11558</name>
    <dbReference type="NCBI Taxonomy" id="764298"/>
    <lineage>
        <taxon>Bacteria</taxon>
        <taxon>Bacillati</taxon>
        <taxon>Bacillota</taxon>
        <taxon>Bacilli</taxon>
        <taxon>Lactobacillales</taxon>
        <taxon>Streptococcaceae</taxon>
        <taxon>Streptococcus</taxon>
    </lineage>
</organism>
<proteinExistence type="predicted"/>
<protein>
    <submittedName>
        <fullName evidence="2">Protein TraX</fullName>
    </submittedName>
</protein>
<feature type="transmembrane region" description="Helical" evidence="1">
    <location>
        <begin position="67"/>
        <end position="85"/>
    </location>
</feature>
<dbReference type="RefSeq" id="WP_003081372.1">
    <property type="nucleotide sequence ID" value="NZ_AEUW02000001.1"/>
</dbReference>
<comment type="caution">
    <text evidence="2">The sequence shown here is derived from an EMBL/GenBank/DDBJ whole genome shotgun (WGS) entry which is preliminary data.</text>
</comment>
<feature type="transmembrane region" description="Helical" evidence="1">
    <location>
        <begin position="257"/>
        <end position="278"/>
    </location>
</feature>
<feature type="transmembrane region" description="Helical" evidence="1">
    <location>
        <begin position="133"/>
        <end position="150"/>
    </location>
</feature>
<dbReference type="Proteomes" id="UP000003573">
    <property type="component" value="Unassembled WGS sequence"/>
</dbReference>
<evidence type="ECO:0000313" key="2">
    <source>
        <dbReference type="EMBL" id="EHJ52846.1"/>
    </source>
</evidence>
<feature type="transmembrane region" description="Helical" evidence="1">
    <location>
        <begin position="201"/>
        <end position="221"/>
    </location>
</feature>
<feature type="transmembrane region" description="Helical" evidence="1">
    <location>
        <begin position="105"/>
        <end position="121"/>
    </location>
</feature>
<reference evidence="2 3" key="1">
    <citation type="journal article" date="2014" name="Int. J. Syst. Evol. Microbiol.">
        <title>Phylogenomics and the dynamic genome evolution of the genus Streptococcus.</title>
        <authorList>
            <consortium name="The Broad Institute Genome Sequencing Platform"/>
            <person name="Richards V.P."/>
            <person name="Palmer S.R."/>
            <person name="Pavinski Bitar P.D."/>
            <person name="Qin X."/>
            <person name="Weinstock G.M."/>
            <person name="Highlander S.K."/>
            <person name="Town C.D."/>
            <person name="Burne R.A."/>
            <person name="Stanhope M.J."/>
        </authorList>
    </citation>
    <scope>NUCLEOTIDE SEQUENCE [LARGE SCALE GENOMIC DNA]</scope>
    <source>
        <strain evidence="2 3">NCTC 11558</strain>
    </source>
</reference>
<accession>G5JUS5</accession>
<dbReference type="STRING" id="764298.STRMA_1065"/>
<evidence type="ECO:0000256" key="1">
    <source>
        <dbReference type="SAM" id="Phobius"/>
    </source>
</evidence>
<dbReference type="InterPro" id="IPR008875">
    <property type="entry name" value="TraX"/>
</dbReference>
<keyword evidence="1" id="KW-0472">Membrane</keyword>